<evidence type="ECO:0000256" key="1">
    <source>
        <dbReference type="ARBA" id="ARBA00006252"/>
    </source>
</evidence>
<comment type="similarity">
    <text evidence="1">Belongs to the NAD(P)H dehydrogenase (quinone) family.</text>
</comment>
<dbReference type="SUPFAM" id="SSF52218">
    <property type="entry name" value="Flavoproteins"/>
    <property type="match status" value="1"/>
</dbReference>
<keyword evidence="2" id="KW-0560">Oxidoreductase</keyword>
<dbReference type="PANTHER" id="PTHR10204:SF34">
    <property type="entry name" value="NAD(P)H DEHYDROGENASE [QUINONE] 1 ISOFORM 1"/>
    <property type="match status" value="1"/>
</dbReference>
<reference evidence="4 5" key="1">
    <citation type="submission" date="2016-10" db="EMBL/GenBank/DDBJ databases">
        <authorList>
            <person name="de Groot N.N."/>
        </authorList>
    </citation>
    <scope>NUCLEOTIDE SEQUENCE [LARGE SCALE GENOMIC DNA]</scope>
    <source>
        <strain evidence="4 5">BS3662</strain>
    </source>
</reference>
<dbReference type="Gene3D" id="3.40.50.360">
    <property type="match status" value="1"/>
</dbReference>
<name>A0A1H5L5S2_9PSED</name>
<feature type="domain" description="Flavodoxin-like fold" evidence="3">
    <location>
        <begin position="1"/>
        <end position="175"/>
    </location>
</feature>
<protein>
    <submittedName>
        <fullName evidence="4">NAD(P)H dehydrogenase (Quinone)</fullName>
    </submittedName>
</protein>
<dbReference type="Proteomes" id="UP000198985">
    <property type="component" value="Unassembled WGS sequence"/>
</dbReference>
<evidence type="ECO:0000313" key="5">
    <source>
        <dbReference type="Proteomes" id="UP000198985"/>
    </source>
</evidence>
<proteinExistence type="inferred from homology"/>
<sequence>MHSLIVVAHHNPRSLTHSLAARIAEGVIARDPDNTVELVDLSAQGFEPRFSAADLAVHHREAPPPADVVAEQARIDRADHLVLVYPVYWWSMPALLKGWIDRVFANGWAFDFTADAKLEKKLGHLRVHLVGVGGADAGTYARHGYAEAMKTQIDHGIFDYCGAQVLTSELLLESEIQDPAVHLDAARALGLKLVAASGHPESVTPVRPASRLDARL</sequence>
<gene>
    <name evidence="4" type="ORF">SAMN04490194_3702</name>
</gene>
<evidence type="ECO:0000259" key="3">
    <source>
        <dbReference type="Pfam" id="PF02525"/>
    </source>
</evidence>
<organism evidence="4 5">
    <name type="scientific">Pseudomonas migulae</name>
    <dbReference type="NCBI Taxonomy" id="78543"/>
    <lineage>
        <taxon>Bacteria</taxon>
        <taxon>Pseudomonadati</taxon>
        <taxon>Pseudomonadota</taxon>
        <taxon>Gammaproteobacteria</taxon>
        <taxon>Pseudomonadales</taxon>
        <taxon>Pseudomonadaceae</taxon>
        <taxon>Pseudomonas</taxon>
    </lineage>
</organism>
<dbReference type="EMBL" id="FNTY01000002">
    <property type="protein sequence ID" value="SEE71927.1"/>
    <property type="molecule type" value="Genomic_DNA"/>
</dbReference>
<dbReference type="FunFam" id="3.40.50.360:FF:000063">
    <property type="entry name" value="Probable NAD(P)H dehydrogenase"/>
    <property type="match status" value="1"/>
</dbReference>
<dbReference type="InterPro" id="IPR051545">
    <property type="entry name" value="NAD(P)H_dehydrogenase_qn"/>
</dbReference>
<evidence type="ECO:0000313" key="4">
    <source>
        <dbReference type="EMBL" id="SEE71927.1"/>
    </source>
</evidence>
<dbReference type="PANTHER" id="PTHR10204">
    <property type="entry name" value="NAD P H OXIDOREDUCTASE-RELATED"/>
    <property type="match status" value="1"/>
</dbReference>
<dbReference type="AlphaFoldDB" id="A0A1H5L5S2"/>
<dbReference type="InterPro" id="IPR003680">
    <property type="entry name" value="Flavodoxin_fold"/>
</dbReference>
<accession>A0A1H5L5S2</accession>
<dbReference type="Pfam" id="PF02525">
    <property type="entry name" value="Flavodoxin_2"/>
    <property type="match status" value="1"/>
</dbReference>
<dbReference type="InterPro" id="IPR029039">
    <property type="entry name" value="Flavoprotein-like_sf"/>
</dbReference>
<evidence type="ECO:0000256" key="2">
    <source>
        <dbReference type="ARBA" id="ARBA00023002"/>
    </source>
</evidence>
<dbReference type="GO" id="GO:0003955">
    <property type="term" value="F:NAD(P)H dehydrogenase (quinone) activity"/>
    <property type="evidence" value="ECO:0007669"/>
    <property type="project" value="TreeGrafter"/>
</dbReference>
<dbReference type="GO" id="GO:0005829">
    <property type="term" value="C:cytosol"/>
    <property type="evidence" value="ECO:0007669"/>
    <property type="project" value="TreeGrafter"/>
</dbReference>
<dbReference type="RefSeq" id="WP_084323200.1">
    <property type="nucleotide sequence ID" value="NZ_FNTY01000002.1"/>
</dbReference>